<sequence length="99" mass="11303">MQNRHQQNQIVHRVNVTQDLFITKEFIKNKALPFVLKRFFPQSCLLGVEVFVIISCKVHSSVILKRSVIKGELALSTLVNGGYCAVTTRKTYFSYENIG</sequence>
<evidence type="ECO:0000313" key="1">
    <source>
        <dbReference type="EMBL" id="CAI9156394.1"/>
    </source>
</evidence>
<dbReference type="EMBL" id="OX459950">
    <property type="protein sequence ID" value="CAI9156394.1"/>
    <property type="molecule type" value="Genomic_DNA"/>
</dbReference>
<accession>A0ABN8Y481</accession>
<dbReference type="Proteomes" id="UP001176941">
    <property type="component" value="Chromosome 14"/>
</dbReference>
<proteinExistence type="predicted"/>
<reference evidence="1" key="1">
    <citation type="submission" date="2023-04" db="EMBL/GenBank/DDBJ databases">
        <authorList>
            <consortium name="ELIXIR-Norway"/>
        </authorList>
    </citation>
    <scope>NUCLEOTIDE SEQUENCE [LARGE SCALE GENOMIC DNA]</scope>
</reference>
<name>A0ABN8Y481_RANTA</name>
<gene>
    <name evidence="1" type="ORF">MRATA1EN1_LOCUS5356</name>
</gene>
<organism evidence="1 2">
    <name type="scientific">Rangifer tarandus platyrhynchus</name>
    <name type="common">Svalbard reindeer</name>
    <dbReference type="NCBI Taxonomy" id="3082113"/>
    <lineage>
        <taxon>Eukaryota</taxon>
        <taxon>Metazoa</taxon>
        <taxon>Chordata</taxon>
        <taxon>Craniata</taxon>
        <taxon>Vertebrata</taxon>
        <taxon>Euteleostomi</taxon>
        <taxon>Mammalia</taxon>
        <taxon>Eutheria</taxon>
        <taxon>Laurasiatheria</taxon>
        <taxon>Artiodactyla</taxon>
        <taxon>Ruminantia</taxon>
        <taxon>Pecora</taxon>
        <taxon>Cervidae</taxon>
        <taxon>Odocoileinae</taxon>
        <taxon>Rangifer</taxon>
    </lineage>
</organism>
<evidence type="ECO:0000313" key="2">
    <source>
        <dbReference type="Proteomes" id="UP001176941"/>
    </source>
</evidence>
<keyword evidence="2" id="KW-1185">Reference proteome</keyword>
<protein>
    <submittedName>
        <fullName evidence="1">Uncharacterized protein</fullName>
    </submittedName>
</protein>